<dbReference type="Proteomes" id="UP000765509">
    <property type="component" value="Unassembled WGS sequence"/>
</dbReference>
<comment type="caution">
    <text evidence="2">The sequence shown here is derived from an EMBL/GenBank/DDBJ whole genome shotgun (WGS) entry which is preliminary data.</text>
</comment>
<dbReference type="AlphaFoldDB" id="A0A9Q3L259"/>
<proteinExistence type="predicted"/>
<name>A0A9Q3L259_9BASI</name>
<evidence type="ECO:0000313" key="3">
    <source>
        <dbReference type="Proteomes" id="UP000765509"/>
    </source>
</evidence>
<feature type="region of interest" description="Disordered" evidence="1">
    <location>
        <begin position="31"/>
        <end position="111"/>
    </location>
</feature>
<evidence type="ECO:0000313" key="2">
    <source>
        <dbReference type="EMBL" id="MBW0591329.1"/>
    </source>
</evidence>
<protein>
    <submittedName>
        <fullName evidence="2">Uncharacterized protein</fullName>
    </submittedName>
</protein>
<feature type="compositionally biased region" description="Polar residues" evidence="1">
    <location>
        <begin position="47"/>
        <end position="63"/>
    </location>
</feature>
<sequence>MFWWYFGYTIGLWYFGCHACALVWSHRLTEQNPPNPSQQDSPIPSLSHEQTPRQPTLGASGTQRPEELFPESSQNKEPPMPCLSPLSQPPEDNMTCEPEPEVAPTQSTEEPFGKSPLLFLQSSQLFLTFSLTISSSSHHSPLHNHHQRYTRWIPPSSLTCPPSHPVPPPSTPTPVPSPVPARTPTPLPPGAKPLSFPR</sequence>
<reference evidence="2" key="1">
    <citation type="submission" date="2021-03" db="EMBL/GenBank/DDBJ databases">
        <title>Draft genome sequence of rust myrtle Austropuccinia psidii MF-1, a brazilian biotype.</title>
        <authorList>
            <person name="Quecine M.C."/>
            <person name="Pachon D.M.R."/>
            <person name="Bonatelli M.L."/>
            <person name="Correr F.H."/>
            <person name="Franceschini L.M."/>
            <person name="Leite T.F."/>
            <person name="Margarido G.R.A."/>
            <person name="Almeida C.A."/>
            <person name="Ferrarezi J.A."/>
            <person name="Labate C.A."/>
        </authorList>
    </citation>
    <scope>NUCLEOTIDE SEQUENCE</scope>
    <source>
        <strain evidence="2">MF-1</strain>
    </source>
</reference>
<accession>A0A9Q3L259</accession>
<organism evidence="2 3">
    <name type="scientific">Austropuccinia psidii MF-1</name>
    <dbReference type="NCBI Taxonomy" id="1389203"/>
    <lineage>
        <taxon>Eukaryota</taxon>
        <taxon>Fungi</taxon>
        <taxon>Dikarya</taxon>
        <taxon>Basidiomycota</taxon>
        <taxon>Pucciniomycotina</taxon>
        <taxon>Pucciniomycetes</taxon>
        <taxon>Pucciniales</taxon>
        <taxon>Sphaerophragmiaceae</taxon>
        <taxon>Austropuccinia</taxon>
    </lineage>
</organism>
<feature type="compositionally biased region" description="Pro residues" evidence="1">
    <location>
        <begin position="162"/>
        <end position="191"/>
    </location>
</feature>
<dbReference type="EMBL" id="AVOT02142575">
    <property type="protein sequence ID" value="MBW0591329.1"/>
    <property type="molecule type" value="Genomic_DNA"/>
</dbReference>
<gene>
    <name evidence="2" type="ORF">O181_131044</name>
</gene>
<feature type="region of interest" description="Disordered" evidence="1">
    <location>
        <begin position="156"/>
        <end position="198"/>
    </location>
</feature>
<evidence type="ECO:0000256" key="1">
    <source>
        <dbReference type="SAM" id="MobiDB-lite"/>
    </source>
</evidence>
<keyword evidence="3" id="KW-1185">Reference proteome</keyword>